<dbReference type="InterPro" id="IPR017938">
    <property type="entry name" value="Riboflavin_synthase-like_b-brl"/>
</dbReference>
<keyword evidence="1" id="KW-0285">Flavoprotein</keyword>
<feature type="domain" description="2Fe-2S ferredoxin-type" evidence="7">
    <location>
        <begin position="235"/>
        <end position="322"/>
    </location>
</feature>
<dbReference type="InterPro" id="IPR012675">
    <property type="entry name" value="Beta-grasp_dom_sf"/>
</dbReference>
<evidence type="ECO:0000259" key="7">
    <source>
        <dbReference type="PROSITE" id="PS51085"/>
    </source>
</evidence>
<keyword evidence="9" id="KW-0808">Transferase</keyword>
<proteinExistence type="predicted"/>
<dbReference type="Proteomes" id="UP000186894">
    <property type="component" value="Unassembled WGS sequence"/>
</dbReference>
<gene>
    <name evidence="9" type="ORF">BJF95_13830</name>
</gene>
<dbReference type="GO" id="GO:0051537">
    <property type="term" value="F:2 iron, 2 sulfur cluster binding"/>
    <property type="evidence" value="ECO:0007669"/>
    <property type="project" value="UniProtKB-KW"/>
</dbReference>
<dbReference type="PROSITE" id="PS51085">
    <property type="entry name" value="2FE2S_FER_2"/>
    <property type="match status" value="1"/>
</dbReference>
<evidence type="ECO:0000256" key="5">
    <source>
        <dbReference type="ARBA" id="ARBA00023004"/>
    </source>
</evidence>
<dbReference type="Gene3D" id="2.40.30.10">
    <property type="entry name" value="Translation factors"/>
    <property type="match status" value="1"/>
</dbReference>
<dbReference type="CDD" id="cd00207">
    <property type="entry name" value="fer2"/>
    <property type="match status" value="1"/>
</dbReference>
<dbReference type="SUPFAM" id="SSF52343">
    <property type="entry name" value="Ferredoxin reductase-like, C-terminal NADP-linked domain"/>
    <property type="match status" value="1"/>
</dbReference>
<dbReference type="SUPFAM" id="SSF54292">
    <property type="entry name" value="2Fe-2S ferredoxin-like"/>
    <property type="match status" value="1"/>
</dbReference>
<dbReference type="AlphaFoldDB" id="A0A1Q8ZM71"/>
<comment type="caution">
    <text evidence="9">The sequence shown here is derived from an EMBL/GenBank/DDBJ whole genome shotgun (WGS) entry which is preliminary data.</text>
</comment>
<keyword evidence="10" id="KW-1185">Reference proteome</keyword>
<dbReference type="OrthoDB" id="9792185at2"/>
<protein>
    <submittedName>
        <fullName evidence="9">Vanillate O-demethylase oxidoreductase</fullName>
    </submittedName>
</protein>
<dbReference type="Pfam" id="PF00111">
    <property type="entry name" value="Fer2"/>
    <property type="match status" value="1"/>
</dbReference>
<dbReference type="RefSeq" id="WP_075641209.1">
    <property type="nucleotide sequence ID" value="NZ_MKIM01000029.1"/>
</dbReference>
<evidence type="ECO:0000256" key="3">
    <source>
        <dbReference type="ARBA" id="ARBA00022723"/>
    </source>
</evidence>
<evidence type="ECO:0000256" key="2">
    <source>
        <dbReference type="ARBA" id="ARBA00022714"/>
    </source>
</evidence>
<dbReference type="InterPro" id="IPR006058">
    <property type="entry name" value="2Fe2S_fd_BS"/>
</dbReference>
<dbReference type="InterPro" id="IPR050415">
    <property type="entry name" value="MRET"/>
</dbReference>
<keyword evidence="5" id="KW-0408">Iron</keyword>
<dbReference type="PANTHER" id="PTHR47354:SF1">
    <property type="entry name" value="CARNITINE MONOOXYGENASE REDUCTASE SUBUNIT"/>
    <property type="match status" value="1"/>
</dbReference>
<dbReference type="CDD" id="cd06185">
    <property type="entry name" value="PDR_like"/>
    <property type="match status" value="1"/>
</dbReference>
<organism evidence="9 10">
    <name type="scientific">Rhizobium oryziradicis</name>
    <dbReference type="NCBI Taxonomy" id="1867956"/>
    <lineage>
        <taxon>Bacteria</taxon>
        <taxon>Pseudomonadati</taxon>
        <taxon>Pseudomonadota</taxon>
        <taxon>Alphaproteobacteria</taxon>
        <taxon>Hyphomicrobiales</taxon>
        <taxon>Rhizobiaceae</taxon>
        <taxon>Rhizobium/Agrobacterium group</taxon>
        <taxon>Rhizobium</taxon>
    </lineage>
</organism>
<evidence type="ECO:0000256" key="1">
    <source>
        <dbReference type="ARBA" id="ARBA00022630"/>
    </source>
</evidence>
<name>A0A1Q8ZM71_9HYPH</name>
<dbReference type="GO" id="GO:0032259">
    <property type="term" value="P:methylation"/>
    <property type="evidence" value="ECO:0007669"/>
    <property type="project" value="UniProtKB-KW"/>
</dbReference>
<evidence type="ECO:0000313" key="9">
    <source>
        <dbReference type="EMBL" id="OLP43001.1"/>
    </source>
</evidence>
<keyword evidence="6" id="KW-0411">Iron-sulfur</keyword>
<dbReference type="GO" id="GO:0008168">
    <property type="term" value="F:methyltransferase activity"/>
    <property type="evidence" value="ECO:0007669"/>
    <property type="project" value="UniProtKB-KW"/>
</dbReference>
<dbReference type="Gene3D" id="3.10.20.30">
    <property type="match status" value="1"/>
</dbReference>
<accession>A0A1Q8ZM71</accession>
<dbReference type="InterPro" id="IPR039261">
    <property type="entry name" value="FNR_nucleotide-bd"/>
</dbReference>
<dbReference type="PROSITE" id="PS51384">
    <property type="entry name" value="FAD_FR"/>
    <property type="match status" value="1"/>
</dbReference>
<dbReference type="GO" id="GO:0016491">
    <property type="term" value="F:oxidoreductase activity"/>
    <property type="evidence" value="ECO:0007669"/>
    <property type="project" value="UniProtKB-KW"/>
</dbReference>
<dbReference type="STRING" id="1867956.BJF95_13830"/>
<dbReference type="InterPro" id="IPR036010">
    <property type="entry name" value="2Fe-2S_ferredoxin-like_sf"/>
</dbReference>
<dbReference type="Gene3D" id="3.40.50.80">
    <property type="entry name" value="Nucleotide-binding domain of ferredoxin-NADP reductase (FNR) module"/>
    <property type="match status" value="1"/>
</dbReference>
<dbReference type="SUPFAM" id="SSF63380">
    <property type="entry name" value="Riboflavin synthase domain-like"/>
    <property type="match status" value="1"/>
</dbReference>
<evidence type="ECO:0000259" key="8">
    <source>
        <dbReference type="PROSITE" id="PS51384"/>
    </source>
</evidence>
<dbReference type="Pfam" id="PF00175">
    <property type="entry name" value="NAD_binding_1"/>
    <property type="match status" value="1"/>
</dbReference>
<keyword evidence="3" id="KW-0479">Metal-binding</keyword>
<evidence type="ECO:0000256" key="6">
    <source>
        <dbReference type="ARBA" id="ARBA00023014"/>
    </source>
</evidence>
<keyword evidence="2" id="KW-0001">2Fe-2S</keyword>
<dbReference type="PROSITE" id="PS00197">
    <property type="entry name" value="2FE2S_FER_1"/>
    <property type="match status" value="1"/>
</dbReference>
<dbReference type="EMBL" id="MKIM01000029">
    <property type="protein sequence ID" value="OLP43001.1"/>
    <property type="molecule type" value="Genomic_DNA"/>
</dbReference>
<evidence type="ECO:0000256" key="4">
    <source>
        <dbReference type="ARBA" id="ARBA00023002"/>
    </source>
</evidence>
<dbReference type="PANTHER" id="PTHR47354">
    <property type="entry name" value="NADH OXIDOREDUCTASE HCR"/>
    <property type="match status" value="1"/>
</dbReference>
<keyword evidence="4" id="KW-0560">Oxidoreductase</keyword>
<dbReference type="InterPro" id="IPR001433">
    <property type="entry name" value="OxRdtase_FAD/NAD-bd"/>
</dbReference>
<dbReference type="InterPro" id="IPR001041">
    <property type="entry name" value="2Fe-2S_ferredoxin-type"/>
</dbReference>
<sequence length="322" mass="34983">MASNMMKLTVAKRIEEPGGIVRLTLVDASGAALPAFEAGAHLDLHLQDGQIDLWRQYSLCSDPQEQSFYEIGVLLDPKSRGGSIAVHRLATVGAQFDVEGPRNHFPLDETARKTVLLGGGIGITPMLAMAQRLHRLGRDFTLHFCTRSSEVTAFKTMIADAPWASNVVFHFDDQAEEQRLNLKRDLPPPAKDVHLYVCGPQGFMDWVINTAEAAGHASANVHREYFSADVDQSGDGFDVVAKRSGITVRVEAGNTIAKALAQAGVKIEVKCEEGVCGTCVTDVLEGTPDHRDKFLTDEEREEGTMICACCSRASSSTLVLDI</sequence>
<dbReference type="InterPro" id="IPR017927">
    <property type="entry name" value="FAD-bd_FR_type"/>
</dbReference>
<dbReference type="PRINTS" id="PR00409">
    <property type="entry name" value="PHDIOXRDTASE"/>
</dbReference>
<keyword evidence="9" id="KW-0489">Methyltransferase</keyword>
<dbReference type="GO" id="GO:0046872">
    <property type="term" value="F:metal ion binding"/>
    <property type="evidence" value="ECO:0007669"/>
    <property type="project" value="UniProtKB-KW"/>
</dbReference>
<feature type="domain" description="FAD-binding FR-type" evidence="8">
    <location>
        <begin position="3"/>
        <end position="108"/>
    </location>
</feature>
<reference evidence="9 10" key="1">
    <citation type="submission" date="2016-09" db="EMBL/GenBank/DDBJ databases">
        <title>Rhizobium oryziradicis sp. nov., isolated from the root of rice.</title>
        <authorList>
            <person name="Zhao J."/>
            <person name="Zhang X."/>
        </authorList>
    </citation>
    <scope>NUCLEOTIDE SEQUENCE [LARGE SCALE GENOMIC DNA]</scope>
    <source>
        <strain evidence="9 10">N19</strain>
    </source>
</reference>
<evidence type="ECO:0000313" key="10">
    <source>
        <dbReference type="Proteomes" id="UP000186894"/>
    </source>
</evidence>